<dbReference type="EMBL" id="CP049801">
    <property type="protein sequence ID" value="QIO07468.1"/>
    <property type="molecule type" value="Genomic_DNA"/>
</dbReference>
<dbReference type="Proteomes" id="UP000502297">
    <property type="component" value="Chromosome"/>
</dbReference>
<dbReference type="KEGG" id="asha:G8E00_07495"/>
<gene>
    <name evidence="1" type="ORF">G8E00_07495</name>
</gene>
<accession>A0A6G8S096</accession>
<protein>
    <submittedName>
        <fullName evidence="1">Uncharacterized protein</fullName>
    </submittedName>
</protein>
<evidence type="ECO:0000313" key="1">
    <source>
        <dbReference type="EMBL" id="QIO07468.1"/>
    </source>
</evidence>
<organism evidence="1 2">
    <name type="scientific">Acinetobacter shaoyimingii</name>
    <dbReference type="NCBI Taxonomy" id="2715164"/>
    <lineage>
        <taxon>Bacteria</taxon>
        <taxon>Pseudomonadati</taxon>
        <taxon>Pseudomonadota</taxon>
        <taxon>Gammaproteobacteria</taxon>
        <taxon>Moraxellales</taxon>
        <taxon>Moraxellaceae</taxon>
        <taxon>Acinetobacter</taxon>
    </lineage>
</organism>
<sequence length="86" mass="9693">MTTFTVMKTTLQEESCIPTYAVQAFQKAFTEAYAQQAEMVYVEHAQLIKKMPDGHTVVIKDLSDAYVAPQLKRAVLKRRKSVASLV</sequence>
<keyword evidence="2" id="KW-1185">Reference proteome</keyword>
<proteinExistence type="predicted"/>
<dbReference type="AlphaFoldDB" id="A0A6G8S096"/>
<reference evidence="1 2" key="1">
    <citation type="submission" date="2020-03" db="EMBL/GenBank/DDBJ databases">
        <authorList>
            <person name="Zhu W."/>
        </authorList>
    </citation>
    <scope>NUCLEOTIDE SEQUENCE [LARGE SCALE GENOMIC DNA]</scope>
    <source>
        <strain evidence="1 2">323-1</strain>
    </source>
</reference>
<name>A0A6G8S096_9GAMM</name>
<evidence type="ECO:0000313" key="2">
    <source>
        <dbReference type="Proteomes" id="UP000502297"/>
    </source>
</evidence>